<dbReference type="AlphaFoldDB" id="A0A643K036"/>
<accession>A0A643K036</accession>
<name>A0A643K036_9EURY</name>
<sequence length="271" mass="31020">MSGQRDRFGGSMDVLFGKADLVPLPDEETERLFYENMMTVAEAQELKADMLSDPDISVFEAHERQLEGIATSYERRCRQLAGDDYEETAMAYQRGERDDHVGALTAYYFEGLWRMQQYATITDTMFFPIILRYPNCVTVNIRFASGHTTTKSLVYESPEHSTEELDDKYAERYYNEGLYSQKQAAKAIREYAQTVREQFPNPDEVPFEERKYGGIVSAIGRNGPVFSTMLEPVEPDPDRFSGPPDHPMLVDEGPEAKQTKRELLPDDSFVV</sequence>
<dbReference type="RefSeq" id="WP_151136492.1">
    <property type="nucleotide sequence ID" value="NZ_VZUS01000001.1"/>
</dbReference>
<evidence type="ECO:0000313" key="2">
    <source>
        <dbReference type="EMBL" id="KAB1187631.1"/>
    </source>
</evidence>
<feature type="region of interest" description="Disordered" evidence="1">
    <location>
        <begin position="232"/>
        <end position="271"/>
    </location>
</feature>
<dbReference type="InterPro" id="IPR048687">
    <property type="entry name" value="HVO_2248-like"/>
</dbReference>
<gene>
    <name evidence="2" type="ORF">Hfx1149_06140</name>
</gene>
<dbReference type="Pfam" id="PF21535">
    <property type="entry name" value="HVO_2248"/>
    <property type="match status" value="1"/>
</dbReference>
<feature type="compositionally biased region" description="Basic and acidic residues" evidence="1">
    <location>
        <begin position="254"/>
        <end position="264"/>
    </location>
</feature>
<reference evidence="2" key="1">
    <citation type="submission" date="2019-09" db="EMBL/GenBank/DDBJ databases">
        <title>Genomic analysis of Haloferax sp. CBA1149.</title>
        <authorList>
            <person name="Roh S.W."/>
        </authorList>
    </citation>
    <scope>NUCLEOTIDE SEQUENCE</scope>
    <source>
        <strain evidence="2">CBA1149</strain>
    </source>
</reference>
<proteinExistence type="predicted"/>
<organism evidence="2">
    <name type="scientific">Haloferax sp. CBA1149</name>
    <dbReference type="NCBI Taxonomy" id="2650753"/>
    <lineage>
        <taxon>Archaea</taxon>
        <taxon>Methanobacteriati</taxon>
        <taxon>Methanobacteriota</taxon>
        <taxon>Stenosarchaea group</taxon>
        <taxon>Halobacteria</taxon>
        <taxon>Halobacteriales</taxon>
        <taxon>Haloferacaceae</taxon>
        <taxon>Haloferax</taxon>
    </lineage>
</organism>
<comment type="caution">
    <text evidence="2">The sequence shown here is derived from an EMBL/GenBank/DDBJ whole genome shotgun (WGS) entry which is preliminary data.</text>
</comment>
<protein>
    <submittedName>
        <fullName evidence="2">Uncharacterized protein</fullName>
    </submittedName>
</protein>
<dbReference type="EMBL" id="VZUS01000001">
    <property type="protein sequence ID" value="KAB1187631.1"/>
    <property type="molecule type" value="Genomic_DNA"/>
</dbReference>
<evidence type="ECO:0000256" key="1">
    <source>
        <dbReference type="SAM" id="MobiDB-lite"/>
    </source>
</evidence>